<reference evidence="2" key="1">
    <citation type="submission" date="2021-01" db="EMBL/GenBank/DDBJ databases">
        <title>Genome public.</title>
        <authorList>
            <person name="Liu C."/>
            <person name="Sun Q."/>
        </authorList>
    </citation>
    <scope>NUCLEOTIDE SEQUENCE [LARGE SCALE GENOMIC DNA]</scope>
    <source>
        <strain evidence="2">YIM B02505</strain>
    </source>
</reference>
<sequence>MKSLKWSILGPEFIAKDFAIPLKEVSVEIYEAGFRAYNSAEDSANQFNNIIALAKWMKSEDNGVYPMVN</sequence>
<dbReference type="Proteomes" id="UP000596739">
    <property type="component" value="Unassembled WGS sequence"/>
</dbReference>
<comment type="caution">
    <text evidence="1">The sequence shown here is derived from an EMBL/GenBank/DDBJ whole genome shotgun (WGS) entry which is preliminary data.</text>
</comment>
<accession>A0ABS1EJ87</accession>
<proteinExistence type="predicted"/>
<keyword evidence="2" id="KW-1185">Reference proteome</keyword>
<name>A0ABS1EJ87_9CLOT</name>
<gene>
    <name evidence="1" type="ORF">JHL18_01815</name>
</gene>
<evidence type="ECO:0000313" key="2">
    <source>
        <dbReference type="Proteomes" id="UP000596739"/>
    </source>
</evidence>
<dbReference type="EMBL" id="JAENHN010000006">
    <property type="protein sequence ID" value="MBK1809383.1"/>
    <property type="molecule type" value="Genomic_DNA"/>
</dbReference>
<dbReference type="RefSeq" id="WP_200265924.1">
    <property type="nucleotide sequence ID" value="NZ_JAENHN010000006.1"/>
</dbReference>
<organism evidence="1 2">
    <name type="scientific">Clostridium yunnanense</name>
    <dbReference type="NCBI Taxonomy" id="2800325"/>
    <lineage>
        <taxon>Bacteria</taxon>
        <taxon>Bacillati</taxon>
        <taxon>Bacillota</taxon>
        <taxon>Clostridia</taxon>
        <taxon>Eubacteriales</taxon>
        <taxon>Clostridiaceae</taxon>
        <taxon>Clostridium</taxon>
    </lineage>
</organism>
<evidence type="ECO:0000313" key="1">
    <source>
        <dbReference type="EMBL" id="MBK1809383.1"/>
    </source>
</evidence>
<protein>
    <submittedName>
        <fullName evidence="1">Uncharacterized protein</fullName>
    </submittedName>
</protein>